<dbReference type="PRINTS" id="PR00695">
    <property type="entry name" value="CUNO2RDTASE"/>
</dbReference>
<evidence type="ECO:0000259" key="14">
    <source>
        <dbReference type="Pfam" id="PF07732"/>
    </source>
</evidence>
<evidence type="ECO:0000256" key="12">
    <source>
        <dbReference type="PIRSR" id="PIRSR601287-1"/>
    </source>
</evidence>
<evidence type="ECO:0000313" key="15">
    <source>
        <dbReference type="EMBL" id="AHG87939.1"/>
    </source>
</evidence>
<protein>
    <recommendedName>
        <fullName evidence="6">Copper-containing nitrite reductase</fullName>
        <ecNumber evidence="5">1.7.2.1</ecNumber>
    </recommendedName>
</protein>
<gene>
    <name evidence="15" type="ORF">J421_0402</name>
</gene>
<dbReference type="STRING" id="861299.J421_0402"/>
<evidence type="ECO:0000256" key="11">
    <source>
        <dbReference type="ARBA" id="ARBA00049340"/>
    </source>
</evidence>
<comment type="cofactor">
    <cofactor evidence="1 12">
        <name>Cu(+)</name>
        <dbReference type="ChEBI" id="CHEBI:49552"/>
    </cofactor>
</comment>
<evidence type="ECO:0000256" key="5">
    <source>
        <dbReference type="ARBA" id="ARBA00011882"/>
    </source>
</evidence>
<keyword evidence="9" id="KW-0560">Oxidoreductase</keyword>
<dbReference type="GO" id="GO:0050421">
    <property type="term" value="F:nitrite reductase (NO-forming) activity"/>
    <property type="evidence" value="ECO:0007669"/>
    <property type="project" value="UniProtKB-EC"/>
</dbReference>
<comment type="subunit">
    <text evidence="4">Homotrimer.</text>
</comment>
<feature type="binding site" description="type 1 copper site" evidence="12">
    <location>
        <position position="142"/>
    </location>
    <ligand>
        <name>Cu cation</name>
        <dbReference type="ChEBI" id="CHEBI:23378"/>
        <label>1</label>
    </ligand>
</feature>
<evidence type="ECO:0000256" key="8">
    <source>
        <dbReference type="ARBA" id="ARBA00022737"/>
    </source>
</evidence>
<feature type="binding site" description="type 1 copper site" evidence="12">
    <location>
        <position position="338"/>
    </location>
    <ligand>
        <name>Cu cation</name>
        <dbReference type="ChEBI" id="CHEBI:23378"/>
        <label>1</label>
    </ligand>
</feature>
<evidence type="ECO:0000256" key="13">
    <source>
        <dbReference type="SAM" id="SignalP"/>
    </source>
</evidence>
<evidence type="ECO:0000313" key="16">
    <source>
        <dbReference type="Proteomes" id="UP000019151"/>
    </source>
</evidence>
<evidence type="ECO:0000256" key="10">
    <source>
        <dbReference type="ARBA" id="ARBA00023008"/>
    </source>
</evidence>
<dbReference type="EC" id="1.7.2.1" evidence="5"/>
<feature type="binding site" description="type 1 copper site" evidence="12">
    <location>
        <position position="196"/>
    </location>
    <ligand>
        <name>Cu cation</name>
        <dbReference type="ChEBI" id="CHEBI:23378"/>
        <label>1</label>
    </ligand>
</feature>
<evidence type="ECO:0000256" key="6">
    <source>
        <dbReference type="ARBA" id="ARBA00017290"/>
    </source>
</evidence>
<dbReference type="SUPFAM" id="SSF49503">
    <property type="entry name" value="Cupredoxins"/>
    <property type="match status" value="2"/>
</dbReference>
<feature type="signal peptide" evidence="13">
    <location>
        <begin position="1"/>
        <end position="27"/>
    </location>
</feature>
<dbReference type="OrthoDB" id="9757546at2"/>
<evidence type="ECO:0000256" key="3">
    <source>
        <dbReference type="ARBA" id="ARBA00010609"/>
    </source>
</evidence>
<evidence type="ECO:0000256" key="2">
    <source>
        <dbReference type="ARBA" id="ARBA00001973"/>
    </source>
</evidence>
<keyword evidence="7 12" id="KW-0479">Metal-binding</keyword>
<dbReference type="NCBIfam" id="TIGR02376">
    <property type="entry name" value="Cu_nitrite_red"/>
    <property type="match status" value="1"/>
</dbReference>
<dbReference type="HOGENOM" id="CLU_031740_1_2_0"/>
<evidence type="ECO:0000256" key="1">
    <source>
        <dbReference type="ARBA" id="ARBA00001960"/>
    </source>
</evidence>
<evidence type="ECO:0000256" key="7">
    <source>
        <dbReference type="ARBA" id="ARBA00022723"/>
    </source>
</evidence>
<dbReference type="InterPro" id="IPR006311">
    <property type="entry name" value="TAT_signal"/>
</dbReference>
<dbReference type="EMBL" id="CP007128">
    <property type="protein sequence ID" value="AHG87939.1"/>
    <property type="molecule type" value="Genomic_DNA"/>
</dbReference>
<keyword evidence="16" id="KW-1185">Reference proteome</keyword>
<feature type="domain" description="Plastocyanin-like" evidence="14">
    <location>
        <begin position="98"/>
        <end position="205"/>
    </location>
</feature>
<dbReference type="InterPro" id="IPR011707">
    <property type="entry name" value="Cu-oxidase-like_N"/>
</dbReference>
<sequence>MTRSTLSVAVVATPTRRVLFGSLLAGAAVLASATLTGCGTPSADAAEAPGAVPVRTPAERIVGEEVAVLTDAPNVPPPITRRHATKVIVNLEVIEKVARIADSVDYPIWTFGGSVPGKFIRVREGDLVELHLKVDPKATMPHNIDLHAVTGPGGGAKASLTIPGHESVFTFTAMNAGLFVYHCATSPVPMHMANGMYGMILVEPKGGLPKVDREFYVMQSEFYTKGKFGEHGLQTLDMDKGVDERPTYVVFNGAVGALTGDGALQANVGQRVRIFFGDAGPNLTSSFHVIGEVFDNVYADGGTEVTQHGVQTTAVPAGGSVIVEFGVEKPGDLVLVDHAIFRAFNKGALGILKVTGPDNPKVFASIKGLVSTGE</sequence>
<dbReference type="PATRIC" id="fig|861299.3.peg.411"/>
<dbReference type="InterPro" id="IPR008972">
    <property type="entry name" value="Cupredoxin"/>
</dbReference>
<accession>W0R9Z9</accession>
<comment type="similarity">
    <text evidence="3">Belongs to the multicopper oxidase family.</text>
</comment>
<organism evidence="15 16">
    <name type="scientific">Gemmatirosa kalamazoonensis</name>
    <dbReference type="NCBI Taxonomy" id="861299"/>
    <lineage>
        <taxon>Bacteria</taxon>
        <taxon>Pseudomonadati</taxon>
        <taxon>Gemmatimonadota</taxon>
        <taxon>Gemmatimonadia</taxon>
        <taxon>Gemmatimonadales</taxon>
        <taxon>Gemmatimonadaceae</taxon>
        <taxon>Gemmatirosa</taxon>
    </lineage>
</organism>
<comment type="catalytic activity">
    <reaction evidence="11">
        <text>nitric oxide + Fe(III)-[cytochrome c] + H2O = Fe(II)-[cytochrome c] + nitrite + 2 H(+)</text>
        <dbReference type="Rhea" id="RHEA:15233"/>
        <dbReference type="Rhea" id="RHEA-COMP:10350"/>
        <dbReference type="Rhea" id="RHEA-COMP:14399"/>
        <dbReference type="ChEBI" id="CHEBI:15377"/>
        <dbReference type="ChEBI" id="CHEBI:15378"/>
        <dbReference type="ChEBI" id="CHEBI:16301"/>
        <dbReference type="ChEBI" id="CHEBI:16480"/>
        <dbReference type="ChEBI" id="CHEBI:29033"/>
        <dbReference type="ChEBI" id="CHEBI:29034"/>
        <dbReference type="EC" id="1.7.2.1"/>
    </reaction>
</comment>
<comment type="cofactor">
    <cofactor evidence="2 12">
        <name>Cu(2+)</name>
        <dbReference type="ChEBI" id="CHEBI:29036"/>
    </cofactor>
</comment>
<dbReference type="CDD" id="cd11020">
    <property type="entry name" value="CuRO_1_CuNIR"/>
    <property type="match status" value="1"/>
</dbReference>
<dbReference type="Pfam" id="PF07732">
    <property type="entry name" value="Cu-oxidase_3"/>
    <property type="match status" value="1"/>
</dbReference>
<name>W0R9Z9_9BACT</name>
<feature type="binding site" description="type 1 copper site" evidence="12">
    <location>
        <position position="147"/>
    </location>
    <ligand>
        <name>Cu cation</name>
        <dbReference type="ChEBI" id="CHEBI:23378"/>
        <label>1</label>
    </ligand>
</feature>
<keyword evidence="8" id="KW-0677">Repeat</keyword>
<dbReference type="GO" id="GO:0005507">
    <property type="term" value="F:copper ion binding"/>
    <property type="evidence" value="ECO:0007669"/>
    <property type="project" value="InterPro"/>
</dbReference>
<evidence type="ECO:0000256" key="9">
    <source>
        <dbReference type="ARBA" id="ARBA00023002"/>
    </source>
</evidence>
<keyword evidence="10 12" id="KW-0186">Copper</keyword>
<feature type="binding site" description="type 1 copper site" evidence="12">
    <location>
        <position position="182"/>
    </location>
    <ligand>
        <name>Cu cation</name>
        <dbReference type="ChEBI" id="CHEBI:23378"/>
        <label>1</label>
    </ligand>
</feature>
<proteinExistence type="inferred from homology"/>
<dbReference type="InParanoid" id="W0R9Z9"/>
<dbReference type="InterPro" id="IPR001287">
    <property type="entry name" value="NO2-reductase_Cu"/>
</dbReference>
<reference evidence="15 16" key="1">
    <citation type="journal article" date="2014" name="Genome Announc.">
        <title>Genome Sequence and Methylome of Soil Bacterium Gemmatirosa kalamazoonensis KBS708T, a Member of the Rarely Cultivated Gemmatimonadetes Phylum.</title>
        <authorList>
            <person name="Debruyn J.M."/>
            <person name="Radosevich M."/>
            <person name="Wommack K.E."/>
            <person name="Polson S.W."/>
            <person name="Hauser L.J."/>
            <person name="Fawaz M.N."/>
            <person name="Korlach J."/>
            <person name="Tsai Y.C."/>
        </authorList>
    </citation>
    <scope>NUCLEOTIDE SEQUENCE [LARGE SCALE GENOMIC DNA]</scope>
    <source>
        <strain evidence="15 16">KBS708</strain>
    </source>
</reference>
<feature type="chain" id="PRO_5004793940" description="Copper-containing nitrite reductase" evidence="13">
    <location>
        <begin position="28"/>
        <end position="374"/>
    </location>
</feature>
<dbReference type="Gene3D" id="2.60.40.420">
    <property type="entry name" value="Cupredoxins - blue copper proteins"/>
    <property type="match status" value="2"/>
</dbReference>
<feature type="binding site" description="type 1 copper site" evidence="12">
    <location>
        <position position="191"/>
    </location>
    <ligand>
        <name>Cu cation</name>
        <dbReference type="ChEBI" id="CHEBI:23378"/>
        <label>1</label>
    </ligand>
</feature>
<evidence type="ECO:0000256" key="4">
    <source>
        <dbReference type="ARBA" id="ARBA00011233"/>
    </source>
</evidence>
<dbReference type="FunFam" id="2.60.40.420:FF:000093">
    <property type="entry name" value="Copper-containing nitrite reductase"/>
    <property type="match status" value="1"/>
</dbReference>
<dbReference type="eggNOG" id="COG2132">
    <property type="taxonomic scope" value="Bacteria"/>
</dbReference>
<feature type="binding site" description="type 1 copper site" evidence="12">
    <location>
        <position position="183"/>
    </location>
    <ligand>
        <name>Cu cation</name>
        <dbReference type="ChEBI" id="CHEBI:23378"/>
        <label>1</label>
    </ligand>
</feature>
<keyword evidence="13" id="KW-0732">Signal</keyword>
<dbReference type="KEGG" id="gba:J421_0402"/>
<dbReference type="PROSITE" id="PS51318">
    <property type="entry name" value="TAT"/>
    <property type="match status" value="1"/>
</dbReference>
<dbReference type="AlphaFoldDB" id="W0R9Z9"/>
<dbReference type="Proteomes" id="UP000019151">
    <property type="component" value="Chromosome"/>
</dbReference>
<dbReference type="CDD" id="cd04208">
    <property type="entry name" value="CuRO_2_CuNIR"/>
    <property type="match status" value="1"/>
</dbReference>